<evidence type="ECO:0000313" key="3">
    <source>
        <dbReference type="Proteomes" id="UP001597151"/>
    </source>
</evidence>
<dbReference type="Pfam" id="PF04403">
    <property type="entry name" value="PqiA"/>
    <property type="match status" value="1"/>
</dbReference>
<proteinExistence type="predicted"/>
<organism evidence="2 3">
    <name type="scientific">Seohaeicola saemankumensis</name>
    <dbReference type="NCBI Taxonomy" id="481181"/>
    <lineage>
        <taxon>Bacteria</taxon>
        <taxon>Pseudomonadati</taxon>
        <taxon>Pseudomonadota</taxon>
        <taxon>Alphaproteobacteria</taxon>
        <taxon>Rhodobacterales</taxon>
        <taxon>Roseobacteraceae</taxon>
        <taxon>Seohaeicola</taxon>
    </lineage>
</organism>
<gene>
    <name evidence="2" type="ORF">ACFQ3C_02980</name>
</gene>
<dbReference type="EMBL" id="JBHTKR010000001">
    <property type="protein sequence ID" value="MFD1193634.1"/>
    <property type="molecule type" value="Genomic_DNA"/>
</dbReference>
<dbReference type="Proteomes" id="UP001597151">
    <property type="component" value="Unassembled WGS sequence"/>
</dbReference>
<protein>
    <submittedName>
        <fullName evidence="2">Paraquat-inducible protein A</fullName>
    </submittedName>
</protein>
<sequence length="142" mass="15605">MILRIANLSLLLLYPVAWVAPLLHAQVLPFFGGRDISVISGLRALWAEDVFLAVVVAVFALVAPILKTLGLALIQARRLPRRLMPVVTVLGRLAMADIFLVALYIVLAKGMGVGRLEVGWGLYLFTFCVLASWIISQLETKH</sequence>
<keyword evidence="1" id="KW-1133">Transmembrane helix</keyword>
<feature type="transmembrane region" description="Helical" evidence="1">
    <location>
        <begin position="49"/>
        <end position="74"/>
    </location>
</feature>
<keyword evidence="1" id="KW-0472">Membrane</keyword>
<dbReference type="RefSeq" id="WP_380789114.1">
    <property type="nucleotide sequence ID" value="NZ_JBHTKR010000001.1"/>
</dbReference>
<accession>A0ABW3T8T2</accession>
<keyword evidence="3" id="KW-1185">Reference proteome</keyword>
<keyword evidence="1" id="KW-0812">Transmembrane</keyword>
<dbReference type="InterPro" id="IPR007498">
    <property type="entry name" value="PqiA-like"/>
</dbReference>
<feature type="transmembrane region" description="Helical" evidence="1">
    <location>
        <begin position="86"/>
        <end position="106"/>
    </location>
</feature>
<reference evidence="3" key="1">
    <citation type="journal article" date="2019" name="Int. J. Syst. Evol. Microbiol.">
        <title>The Global Catalogue of Microorganisms (GCM) 10K type strain sequencing project: providing services to taxonomists for standard genome sequencing and annotation.</title>
        <authorList>
            <consortium name="The Broad Institute Genomics Platform"/>
            <consortium name="The Broad Institute Genome Sequencing Center for Infectious Disease"/>
            <person name="Wu L."/>
            <person name="Ma J."/>
        </authorList>
    </citation>
    <scope>NUCLEOTIDE SEQUENCE [LARGE SCALE GENOMIC DNA]</scope>
    <source>
        <strain evidence="3">CCUG 55328</strain>
    </source>
</reference>
<evidence type="ECO:0000313" key="2">
    <source>
        <dbReference type="EMBL" id="MFD1193634.1"/>
    </source>
</evidence>
<evidence type="ECO:0000256" key="1">
    <source>
        <dbReference type="SAM" id="Phobius"/>
    </source>
</evidence>
<feature type="transmembrane region" description="Helical" evidence="1">
    <location>
        <begin position="118"/>
        <end position="136"/>
    </location>
</feature>
<name>A0ABW3T8T2_9RHOB</name>
<comment type="caution">
    <text evidence="2">The sequence shown here is derived from an EMBL/GenBank/DDBJ whole genome shotgun (WGS) entry which is preliminary data.</text>
</comment>